<comment type="caution">
    <text evidence="1">The sequence shown here is derived from an EMBL/GenBank/DDBJ whole genome shotgun (WGS) entry which is preliminary data.</text>
</comment>
<dbReference type="EMBL" id="JBBBZM010000089">
    <property type="protein sequence ID" value="KAL0634648.1"/>
    <property type="molecule type" value="Genomic_DNA"/>
</dbReference>
<name>A0ABR3GFB3_9PEZI</name>
<dbReference type="Proteomes" id="UP001447188">
    <property type="component" value="Unassembled WGS sequence"/>
</dbReference>
<sequence>MAWKEKSHQLPLISCHDEDRPITARLFRWCHNRKCNCNLWFDALCRFIQQQSCPMNIDSLSLLNHASVPAAVVITLISHSPQRINDTLFPPRQISVCAPSFHQYLCVSSGTDNNPETHKRFPFRKRKHVIGYI</sequence>
<protein>
    <submittedName>
        <fullName evidence="1">Uncharacterized protein</fullName>
    </submittedName>
</protein>
<organism evidence="1 2">
    <name type="scientific">Discina gigas</name>
    <dbReference type="NCBI Taxonomy" id="1032678"/>
    <lineage>
        <taxon>Eukaryota</taxon>
        <taxon>Fungi</taxon>
        <taxon>Dikarya</taxon>
        <taxon>Ascomycota</taxon>
        <taxon>Pezizomycotina</taxon>
        <taxon>Pezizomycetes</taxon>
        <taxon>Pezizales</taxon>
        <taxon>Discinaceae</taxon>
        <taxon>Discina</taxon>
    </lineage>
</organism>
<proteinExistence type="predicted"/>
<gene>
    <name evidence="1" type="ORF">Q9L58_006443</name>
</gene>
<keyword evidence="2" id="KW-1185">Reference proteome</keyword>
<accession>A0ABR3GFB3</accession>
<evidence type="ECO:0000313" key="2">
    <source>
        <dbReference type="Proteomes" id="UP001447188"/>
    </source>
</evidence>
<reference evidence="1 2" key="1">
    <citation type="submission" date="2024-02" db="EMBL/GenBank/DDBJ databases">
        <title>Discinaceae phylogenomics.</title>
        <authorList>
            <person name="Dirks A.C."/>
            <person name="James T.Y."/>
        </authorList>
    </citation>
    <scope>NUCLEOTIDE SEQUENCE [LARGE SCALE GENOMIC DNA]</scope>
    <source>
        <strain evidence="1 2">ACD0624</strain>
    </source>
</reference>
<evidence type="ECO:0000313" key="1">
    <source>
        <dbReference type="EMBL" id="KAL0634648.1"/>
    </source>
</evidence>